<dbReference type="Proteomes" id="UP000656813">
    <property type="component" value="Unassembled WGS sequence"/>
</dbReference>
<feature type="transmembrane region" description="Helical" evidence="8">
    <location>
        <begin position="293"/>
        <end position="314"/>
    </location>
</feature>
<evidence type="ECO:0000256" key="3">
    <source>
        <dbReference type="ARBA" id="ARBA00022448"/>
    </source>
</evidence>
<dbReference type="Pfam" id="PF01032">
    <property type="entry name" value="FecCD"/>
    <property type="match status" value="1"/>
</dbReference>
<gene>
    <name evidence="9" type="primary">fhuB</name>
    <name evidence="9" type="ORF">GCM10007096_18960</name>
</gene>
<reference evidence="9" key="1">
    <citation type="journal article" date="2014" name="Int. J. Syst. Evol. Microbiol.">
        <title>Complete genome sequence of Corynebacterium casei LMG S-19264T (=DSM 44701T), isolated from a smear-ripened cheese.</title>
        <authorList>
            <consortium name="US DOE Joint Genome Institute (JGI-PGF)"/>
            <person name="Walter F."/>
            <person name="Albersmeier A."/>
            <person name="Kalinowski J."/>
            <person name="Ruckert C."/>
        </authorList>
    </citation>
    <scope>NUCLEOTIDE SEQUENCE</scope>
    <source>
        <strain evidence="9">CGMCC 1.12777</strain>
    </source>
</reference>
<keyword evidence="5 8" id="KW-0812">Transmembrane</keyword>
<feature type="transmembrane region" description="Helical" evidence="8">
    <location>
        <begin position="137"/>
        <end position="155"/>
    </location>
</feature>
<feature type="transmembrane region" description="Helical" evidence="8">
    <location>
        <begin position="326"/>
        <end position="343"/>
    </location>
</feature>
<dbReference type="InterPro" id="IPR037294">
    <property type="entry name" value="ABC_BtuC-like"/>
</dbReference>
<evidence type="ECO:0000313" key="10">
    <source>
        <dbReference type="Proteomes" id="UP000656813"/>
    </source>
</evidence>
<dbReference type="EMBL" id="BMFV01000012">
    <property type="protein sequence ID" value="GGH81286.1"/>
    <property type="molecule type" value="Genomic_DNA"/>
</dbReference>
<evidence type="ECO:0000256" key="2">
    <source>
        <dbReference type="ARBA" id="ARBA00007935"/>
    </source>
</evidence>
<dbReference type="GO" id="GO:0022857">
    <property type="term" value="F:transmembrane transporter activity"/>
    <property type="evidence" value="ECO:0007669"/>
    <property type="project" value="InterPro"/>
</dbReference>
<feature type="transmembrane region" description="Helical" evidence="8">
    <location>
        <begin position="80"/>
        <end position="97"/>
    </location>
</feature>
<reference evidence="9" key="2">
    <citation type="submission" date="2020-09" db="EMBL/GenBank/DDBJ databases">
        <authorList>
            <person name="Sun Q."/>
            <person name="Zhou Y."/>
        </authorList>
    </citation>
    <scope>NUCLEOTIDE SEQUENCE</scope>
    <source>
        <strain evidence="9">CGMCC 1.12777</strain>
    </source>
</reference>
<dbReference type="PANTHER" id="PTHR30472">
    <property type="entry name" value="FERRIC ENTEROBACTIN TRANSPORT SYSTEM PERMEASE PROTEIN"/>
    <property type="match status" value="1"/>
</dbReference>
<dbReference type="RefSeq" id="WP_229745504.1">
    <property type="nucleotide sequence ID" value="NZ_BMFV01000012.1"/>
</dbReference>
<keyword evidence="7 8" id="KW-0472">Membrane</keyword>
<dbReference type="FunFam" id="1.10.3470.10:FF:000001">
    <property type="entry name" value="Vitamin B12 ABC transporter permease BtuC"/>
    <property type="match status" value="1"/>
</dbReference>
<feature type="transmembrane region" description="Helical" evidence="8">
    <location>
        <begin position="109"/>
        <end position="131"/>
    </location>
</feature>
<sequence>MKKAETSEVIQSIHNEKPYKRKLAYLILIFGWMAVILAIVSSIYIGASHVHYAAVWRGVFFYDPTNSADVIIHDLRLPRALAAVFVGAGLAVSGSIMQGMTRNPLASPSILGVTSGALFFMAIAFAFFPHLTYSQTLLFSFVGAGMGAALVFSIVAASRGGNTTVKLALAGAAITSLLSALSTAIGLRFNVSKDMSYWYAGGVSGIQFQQLKYAIPIIIIGILIGIMLSRSITVLSLGEEVATGLGQKTKVVRFVGIIVVLLLTGAAVSIAGMIGFIGLVIPHITRFLVGSDYRFIIPCSAIIGALALLGADMLSRMVNAPFETPVGAVTAIIGVPFFLYLARKEGGAL</sequence>
<keyword evidence="6 8" id="KW-1133">Transmembrane helix</keyword>
<dbReference type="InterPro" id="IPR000522">
    <property type="entry name" value="ABC_transptr_permease_BtuC"/>
</dbReference>
<comment type="subcellular location">
    <subcellularLocation>
        <location evidence="1">Cell membrane</location>
        <topology evidence="1">Multi-pass membrane protein</topology>
    </subcellularLocation>
</comment>
<protein>
    <submittedName>
        <fullName evidence="9">Iron(3+)-hydroxamate import system permease protein FhuB</fullName>
    </submittedName>
</protein>
<keyword evidence="4" id="KW-1003">Cell membrane</keyword>
<dbReference type="AlphaFoldDB" id="A0A8J3ELY7"/>
<evidence type="ECO:0000256" key="6">
    <source>
        <dbReference type="ARBA" id="ARBA00022989"/>
    </source>
</evidence>
<evidence type="ECO:0000256" key="4">
    <source>
        <dbReference type="ARBA" id="ARBA00022475"/>
    </source>
</evidence>
<keyword evidence="10" id="KW-1185">Reference proteome</keyword>
<feature type="transmembrane region" description="Helical" evidence="8">
    <location>
        <begin position="254"/>
        <end position="281"/>
    </location>
</feature>
<feature type="transmembrane region" description="Helical" evidence="8">
    <location>
        <begin position="213"/>
        <end position="233"/>
    </location>
</feature>
<proteinExistence type="inferred from homology"/>
<evidence type="ECO:0000256" key="1">
    <source>
        <dbReference type="ARBA" id="ARBA00004651"/>
    </source>
</evidence>
<comment type="similarity">
    <text evidence="2">Belongs to the binding-protein-dependent transport system permease family. FecCD subfamily.</text>
</comment>
<keyword evidence="3" id="KW-0813">Transport</keyword>
<feature type="transmembrane region" description="Helical" evidence="8">
    <location>
        <begin position="23"/>
        <end position="47"/>
    </location>
</feature>
<comment type="caution">
    <text evidence="9">The sequence shown here is derived from an EMBL/GenBank/DDBJ whole genome shotgun (WGS) entry which is preliminary data.</text>
</comment>
<accession>A0A8J3ELY7</accession>
<evidence type="ECO:0000313" key="9">
    <source>
        <dbReference type="EMBL" id="GGH81286.1"/>
    </source>
</evidence>
<dbReference type="PANTHER" id="PTHR30472:SF58">
    <property type="entry name" value="IRON(3+)-HYDROXAMATE IMPORT SYSTEM PERMEASE PROTEIN FHUB"/>
    <property type="match status" value="1"/>
</dbReference>
<name>A0A8J3ELY7_9BACL</name>
<dbReference type="GO" id="GO:0005886">
    <property type="term" value="C:plasma membrane"/>
    <property type="evidence" value="ECO:0007669"/>
    <property type="project" value="UniProtKB-SubCell"/>
</dbReference>
<evidence type="ECO:0000256" key="8">
    <source>
        <dbReference type="SAM" id="Phobius"/>
    </source>
</evidence>
<dbReference type="CDD" id="cd06550">
    <property type="entry name" value="TM_ABC_iron-siderophores_like"/>
    <property type="match status" value="1"/>
</dbReference>
<evidence type="ECO:0000256" key="5">
    <source>
        <dbReference type="ARBA" id="ARBA00022692"/>
    </source>
</evidence>
<dbReference type="GO" id="GO:0033214">
    <property type="term" value="P:siderophore-iron import into cell"/>
    <property type="evidence" value="ECO:0007669"/>
    <property type="project" value="TreeGrafter"/>
</dbReference>
<feature type="transmembrane region" description="Helical" evidence="8">
    <location>
        <begin position="167"/>
        <end position="189"/>
    </location>
</feature>
<dbReference type="SUPFAM" id="SSF81345">
    <property type="entry name" value="ABC transporter involved in vitamin B12 uptake, BtuC"/>
    <property type="match status" value="1"/>
</dbReference>
<evidence type="ECO:0000256" key="7">
    <source>
        <dbReference type="ARBA" id="ARBA00023136"/>
    </source>
</evidence>
<organism evidence="9 10">
    <name type="scientific">Pullulanibacillus pueri</name>
    <dbReference type="NCBI Taxonomy" id="1437324"/>
    <lineage>
        <taxon>Bacteria</taxon>
        <taxon>Bacillati</taxon>
        <taxon>Bacillota</taxon>
        <taxon>Bacilli</taxon>
        <taxon>Bacillales</taxon>
        <taxon>Sporolactobacillaceae</taxon>
        <taxon>Pullulanibacillus</taxon>
    </lineage>
</organism>
<dbReference type="Gene3D" id="1.10.3470.10">
    <property type="entry name" value="ABC transporter involved in vitamin B12 uptake, BtuC"/>
    <property type="match status" value="1"/>
</dbReference>